<name>A0AA50CS97_9HYPH</name>
<keyword evidence="3" id="KW-1185">Reference proteome</keyword>
<feature type="region of interest" description="Disordered" evidence="1">
    <location>
        <begin position="14"/>
        <end position="126"/>
    </location>
</feature>
<sequence length="126" mass="13943">MKAVNIHRSSWRRIVSFKKKKKKSADQHDEKRLHMIDDRSGRNRRGRVCGSQSHGTAEIANAANGGHRHQPQRQIPHTQIAAADAPCRQEHAGENAAPKDGGDGWKATLDGKEANRSEDDHGQGEV</sequence>
<dbReference type="EMBL" id="CP132303">
    <property type="protein sequence ID" value="WLR99566.1"/>
    <property type="molecule type" value="Genomic_DNA"/>
</dbReference>
<geneLocation type="plasmid" evidence="2 3">
    <name>unnamed1</name>
</geneLocation>
<keyword evidence="2" id="KW-0614">Plasmid</keyword>
<protein>
    <submittedName>
        <fullName evidence="2">Uncharacterized protein</fullName>
    </submittedName>
</protein>
<dbReference type="Proteomes" id="UP001234585">
    <property type="component" value="Plasmid unnamed1"/>
</dbReference>
<evidence type="ECO:0000313" key="3">
    <source>
        <dbReference type="Proteomes" id="UP001234585"/>
    </source>
</evidence>
<proteinExistence type="predicted"/>
<evidence type="ECO:0000313" key="2">
    <source>
        <dbReference type="EMBL" id="WLR99566.1"/>
    </source>
</evidence>
<evidence type="ECO:0000256" key="1">
    <source>
        <dbReference type="SAM" id="MobiDB-lite"/>
    </source>
</evidence>
<dbReference type="AlphaFoldDB" id="A0AA50CS97"/>
<feature type="compositionally biased region" description="Basic and acidic residues" evidence="1">
    <location>
        <begin position="24"/>
        <end position="41"/>
    </location>
</feature>
<accession>A0AA50CS97</accession>
<organism evidence="2 3">
    <name type="scientific">Shinella sumterensis</name>
    <dbReference type="NCBI Taxonomy" id="1967501"/>
    <lineage>
        <taxon>Bacteria</taxon>
        <taxon>Pseudomonadati</taxon>
        <taxon>Pseudomonadota</taxon>
        <taxon>Alphaproteobacteria</taxon>
        <taxon>Hyphomicrobiales</taxon>
        <taxon>Rhizobiaceae</taxon>
        <taxon>Shinella</taxon>
    </lineage>
</organism>
<gene>
    <name evidence="2" type="ORF">Q9313_22585</name>
</gene>
<feature type="compositionally biased region" description="Basic residues" evidence="1">
    <location>
        <begin position="14"/>
        <end position="23"/>
    </location>
</feature>
<feature type="compositionally biased region" description="Basic and acidic residues" evidence="1">
    <location>
        <begin position="109"/>
        <end position="126"/>
    </location>
</feature>
<reference evidence="2 3" key="1">
    <citation type="submission" date="2023-08" db="EMBL/GenBank/DDBJ databases">
        <title>Pathogen: clinical or host-associated sample.</title>
        <authorList>
            <person name="Hergert J."/>
            <person name="Casey R."/>
            <person name="Wagner J."/>
            <person name="Young E.L."/>
            <person name="Oakeson K.F."/>
        </authorList>
    </citation>
    <scope>NUCLEOTIDE SEQUENCE [LARGE SCALE GENOMIC DNA]</scope>
    <source>
        <strain evidence="2 3">1760953</strain>
        <plasmid evidence="2 3">unnamed1</plasmid>
    </source>
</reference>